<evidence type="ECO:0000313" key="1">
    <source>
        <dbReference type="EMBL" id="PDN82096.1"/>
    </source>
</evidence>
<gene>
    <name evidence="1" type="ORF">CIC26_20235</name>
</gene>
<dbReference type="InterPro" id="IPR054184">
    <property type="entry name" value="DUF6890"/>
</dbReference>
<dbReference type="Pfam" id="PF21830">
    <property type="entry name" value="DUF6890"/>
    <property type="match status" value="1"/>
</dbReference>
<dbReference type="RefSeq" id="WP_023230934.1">
    <property type="nucleotide sequence ID" value="NZ_CP075110.1"/>
</dbReference>
<comment type="caution">
    <text evidence="1">The sequence shown here is derived from an EMBL/GenBank/DDBJ whole genome shotgun (WGS) entry which is preliminary data.</text>
</comment>
<sequence length="59" mass="6714">MAAIRKNALEQYLALRRYYLPHEADDEESIARALWLDEYFAQTRASKTAEGIAIALNGN</sequence>
<name>A0A2A6D6L9_SALER</name>
<accession>A0A2A6D6L9</accession>
<dbReference type="Proteomes" id="UP000873581">
    <property type="component" value="Unassembled WGS sequence"/>
</dbReference>
<dbReference type="AlphaFoldDB" id="A0A2A6D6L9"/>
<protein>
    <submittedName>
        <fullName evidence="1">Uncharacterized protein</fullName>
    </submittedName>
</protein>
<proteinExistence type="predicted"/>
<organism evidence="1">
    <name type="scientific">Salmonella enterica</name>
    <name type="common">Salmonella choleraesuis</name>
    <dbReference type="NCBI Taxonomy" id="28901"/>
    <lineage>
        <taxon>Bacteria</taxon>
        <taxon>Pseudomonadati</taxon>
        <taxon>Pseudomonadota</taxon>
        <taxon>Gammaproteobacteria</taxon>
        <taxon>Enterobacterales</taxon>
        <taxon>Enterobacteriaceae</taxon>
        <taxon>Salmonella</taxon>
    </lineage>
</organism>
<reference evidence="1" key="1">
    <citation type="submission" date="2017-08" db="EMBL/GenBank/DDBJ databases">
        <title>Whole genome sequencing of Salmonella enterica.</title>
        <authorList>
            <person name="Bell R."/>
            <person name="Levy K."/>
        </authorList>
    </citation>
    <scope>NUCLEOTIDE SEQUENCE [LARGE SCALE GENOMIC DNA]</scope>
    <source>
        <strain evidence="1">CFSAN060805</strain>
    </source>
</reference>
<dbReference type="EMBL" id="NPLM01000009">
    <property type="protein sequence ID" value="PDN82096.1"/>
    <property type="molecule type" value="Genomic_DNA"/>
</dbReference>